<name>A0A3E2HK91_SCYLI</name>
<gene>
    <name evidence="2" type="ORF">B7463_g2661</name>
</gene>
<organism evidence="2 3">
    <name type="scientific">Scytalidium lignicola</name>
    <name type="common">Hyphomycete</name>
    <dbReference type="NCBI Taxonomy" id="5539"/>
    <lineage>
        <taxon>Eukaryota</taxon>
        <taxon>Fungi</taxon>
        <taxon>Dikarya</taxon>
        <taxon>Ascomycota</taxon>
        <taxon>Pezizomycotina</taxon>
        <taxon>Leotiomycetes</taxon>
        <taxon>Leotiomycetes incertae sedis</taxon>
        <taxon>Scytalidium</taxon>
    </lineage>
</organism>
<feature type="region of interest" description="Disordered" evidence="1">
    <location>
        <begin position="1"/>
        <end position="21"/>
    </location>
</feature>
<dbReference type="PANTHER" id="PTHR39697">
    <property type="entry name" value="RICIN B LECTIN DOMAIN-CONTAINING PROTEIN-RELATED"/>
    <property type="match status" value="1"/>
</dbReference>
<sequence length="168" mass="18783">MIASTSWPPPGMNTPDSITAANSVFGDTPADTEAVPWPGRTFIIVDDRNRALTLVDGNLKVEDIHTESHGSGCRWKCVETNGWLGFYNTTSGSYIGHNGHGNRKIFQASVRHHKTWETFCPRRHPDGGYILLVAHHVENLWKVRIDEGNKGLFATADGEGTRWRFIRV</sequence>
<dbReference type="PANTHER" id="PTHR39697:SF2">
    <property type="entry name" value="CYANOVIRIN-N DOMAIN-CONTAINING PROTEIN"/>
    <property type="match status" value="1"/>
</dbReference>
<comment type="caution">
    <text evidence="2">The sequence shown here is derived from an EMBL/GenBank/DDBJ whole genome shotgun (WGS) entry which is preliminary data.</text>
</comment>
<protein>
    <recommendedName>
        <fullName evidence="4">Fascin domain-containing protein</fullName>
    </recommendedName>
</protein>
<reference evidence="2 3" key="1">
    <citation type="submission" date="2018-05" db="EMBL/GenBank/DDBJ databases">
        <title>Draft genome sequence of Scytalidium lignicola DSM 105466, a ubiquitous saprotrophic fungus.</title>
        <authorList>
            <person name="Buettner E."/>
            <person name="Gebauer A.M."/>
            <person name="Hofrichter M."/>
            <person name="Liers C."/>
            <person name="Kellner H."/>
        </authorList>
    </citation>
    <scope>NUCLEOTIDE SEQUENCE [LARGE SCALE GENOMIC DNA]</scope>
    <source>
        <strain evidence="2 3">DSM 105466</strain>
    </source>
</reference>
<keyword evidence="3" id="KW-1185">Reference proteome</keyword>
<dbReference type="OrthoDB" id="5289641at2759"/>
<dbReference type="AlphaFoldDB" id="A0A3E2HK91"/>
<evidence type="ECO:0000313" key="3">
    <source>
        <dbReference type="Proteomes" id="UP000258309"/>
    </source>
</evidence>
<evidence type="ECO:0000313" key="2">
    <source>
        <dbReference type="EMBL" id="RFU33653.1"/>
    </source>
</evidence>
<feature type="non-terminal residue" evidence="2">
    <location>
        <position position="1"/>
    </location>
</feature>
<accession>A0A3E2HK91</accession>
<evidence type="ECO:0000256" key="1">
    <source>
        <dbReference type="SAM" id="MobiDB-lite"/>
    </source>
</evidence>
<feature type="non-terminal residue" evidence="2">
    <location>
        <position position="168"/>
    </location>
</feature>
<dbReference type="Proteomes" id="UP000258309">
    <property type="component" value="Unassembled WGS sequence"/>
</dbReference>
<evidence type="ECO:0008006" key="4">
    <source>
        <dbReference type="Google" id="ProtNLM"/>
    </source>
</evidence>
<proteinExistence type="predicted"/>
<dbReference type="EMBL" id="NCSJ02000032">
    <property type="protein sequence ID" value="RFU33653.1"/>
    <property type="molecule type" value="Genomic_DNA"/>
</dbReference>
<dbReference type="OMA" id="EHGILFC"/>